<proteinExistence type="predicted"/>
<name>A0A1Q3EM79_LENED</name>
<dbReference type="AlphaFoldDB" id="A0A1Q3EM79"/>
<evidence type="ECO:0000313" key="2">
    <source>
        <dbReference type="Proteomes" id="UP000188533"/>
    </source>
</evidence>
<organism evidence="1 2">
    <name type="scientific">Lentinula edodes</name>
    <name type="common">Shiitake mushroom</name>
    <name type="synonym">Lentinus edodes</name>
    <dbReference type="NCBI Taxonomy" id="5353"/>
    <lineage>
        <taxon>Eukaryota</taxon>
        <taxon>Fungi</taxon>
        <taxon>Dikarya</taxon>
        <taxon>Basidiomycota</taxon>
        <taxon>Agaricomycotina</taxon>
        <taxon>Agaricomycetes</taxon>
        <taxon>Agaricomycetidae</taxon>
        <taxon>Agaricales</taxon>
        <taxon>Marasmiineae</taxon>
        <taxon>Omphalotaceae</taxon>
        <taxon>Lentinula</taxon>
    </lineage>
</organism>
<protein>
    <submittedName>
        <fullName evidence="1">Uncharacterized protein</fullName>
    </submittedName>
</protein>
<keyword evidence="2" id="KW-1185">Reference proteome</keyword>
<evidence type="ECO:0000313" key="1">
    <source>
        <dbReference type="EMBL" id="GAW08309.1"/>
    </source>
</evidence>
<dbReference type="EMBL" id="BDGU01000623">
    <property type="protein sequence ID" value="GAW08309.1"/>
    <property type="molecule type" value="Genomic_DNA"/>
</dbReference>
<dbReference type="Proteomes" id="UP000188533">
    <property type="component" value="Unassembled WGS sequence"/>
</dbReference>
<gene>
    <name evidence="1" type="ORF">LENED_010364</name>
</gene>
<reference evidence="1 2" key="2">
    <citation type="submission" date="2017-02" db="EMBL/GenBank/DDBJ databases">
        <title>A genome survey and senescence transcriptome analysis in Lentinula edodes.</title>
        <authorList>
            <person name="Sakamoto Y."/>
            <person name="Nakade K."/>
            <person name="Sato S."/>
            <person name="Yoshida Y."/>
            <person name="Miyazaki K."/>
            <person name="Natsume S."/>
            <person name="Konno N."/>
        </authorList>
    </citation>
    <scope>NUCLEOTIDE SEQUENCE [LARGE SCALE GENOMIC DNA]</scope>
    <source>
        <strain evidence="1 2">NBRC 111202</strain>
    </source>
</reference>
<sequence>MFLRSFRAGTRSFARRSLCQPAPVHCLFPSKKRVSSVPRDVVHKEIMPRIYTHILALKYLTLQRSFYKL</sequence>
<comment type="caution">
    <text evidence="1">The sequence shown here is derived from an EMBL/GenBank/DDBJ whole genome shotgun (WGS) entry which is preliminary data.</text>
</comment>
<accession>A0A1Q3EM79</accession>
<reference evidence="1 2" key="1">
    <citation type="submission" date="2016-08" db="EMBL/GenBank/DDBJ databases">
        <authorList>
            <consortium name="Lentinula edodes genome sequencing consortium"/>
            <person name="Sakamoto Y."/>
            <person name="Nakade K."/>
            <person name="Sato S."/>
            <person name="Yoshida Y."/>
            <person name="Miyazaki K."/>
            <person name="Natsume S."/>
            <person name="Konno N."/>
        </authorList>
    </citation>
    <scope>NUCLEOTIDE SEQUENCE [LARGE SCALE GENOMIC DNA]</scope>
    <source>
        <strain evidence="1 2">NBRC 111202</strain>
    </source>
</reference>